<accession>A0A3S0ALT1</accession>
<dbReference type="OrthoDB" id="2455901at2"/>
<name>A0A3S0ALT1_9BACL</name>
<dbReference type="GO" id="GO:0016020">
    <property type="term" value="C:membrane"/>
    <property type="evidence" value="ECO:0007669"/>
    <property type="project" value="UniProtKB-SubCell"/>
</dbReference>
<reference evidence="6 7" key="1">
    <citation type="submission" date="2018-12" db="EMBL/GenBank/DDBJ databases">
        <title>Bacillus ochoae sp. nov., Paenibacillus whitsoniae sp. nov., Paenibacillus spiritus sp. nov. Isolated from the Mars Exploration Rover during spacecraft assembly.</title>
        <authorList>
            <person name="Seuylemezian A."/>
            <person name="Vaishampayan P."/>
        </authorList>
    </citation>
    <scope>NUCLEOTIDE SEQUENCE [LARGE SCALE GENOMIC DNA]</scope>
    <source>
        <strain evidence="6 7">MER 54</strain>
    </source>
</reference>
<keyword evidence="4 5" id="KW-0472">Membrane</keyword>
<comment type="subcellular location">
    <subcellularLocation>
        <location evidence="1">Membrane</location>
        <topology evidence="1">Multi-pass membrane protein</topology>
    </subcellularLocation>
</comment>
<keyword evidence="3 5" id="KW-1133">Transmembrane helix</keyword>
<evidence type="ECO:0000256" key="2">
    <source>
        <dbReference type="ARBA" id="ARBA00022692"/>
    </source>
</evidence>
<comment type="caution">
    <text evidence="6">The sequence shown here is derived from an EMBL/GenBank/DDBJ whole genome shotgun (WGS) entry which is preliminary data.</text>
</comment>
<dbReference type="InterPro" id="IPR032808">
    <property type="entry name" value="DoxX"/>
</dbReference>
<feature type="transmembrane region" description="Helical" evidence="5">
    <location>
        <begin position="90"/>
        <end position="108"/>
    </location>
</feature>
<evidence type="ECO:0000256" key="4">
    <source>
        <dbReference type="ARBA" id="ARBA00023136"/>
    </source>
</evidence>
<dbReference type="AlphaFoldDB" id="A0A3S0ALT1"/>
<keyword evidence="2 5" id="KW-0812">Transmembrane</keyword>
<feature type="transmembrane region" description="Helical" evidence="5">
    <location>
        <begin position="29"/>
        <end position="48"/>
    </location>
</feature>
<organism evidence="6 7">
    <name type="scientific">Paenibacillus whitsoniae</name>
    <dbReference type="NCBI Taxonomy" id="2496558"/>
    <lineage>
        <taxon>Bacteria</taxon>
        <taxon>Bacillati</taxon>
        <taxon>Bacillota</taxon>
        <taxon>Bacilli</taxon>
        <taxon>Bacillales</taxon>
        <taxon>Paenibacillaceae</taxon>
        <taxon>Paenibacillus</taxon>
    </lineage>
</organism>
<gene>
    <name evidence="6" type="ORF">EJQ19_23680</name>
</gene>
<evidence type="ECO:0000256" key="3">
    <source>
        <dbReference type="ARBA" id="ARBA00022989"/>
    </source>
</evidence>
<dbReference type="Pfam" id="PF13564">
    <property type="entry name" value="DoxX_2"/>
    <property type="match status" value="1"/>
</dbReference>
<evidence type="ECO:0000313" key="6">
    <source>
        <dbReference type="EMBL" id="RTE06212.1"/>
    </source>
</evidence>
<keyword evidence="7" id="KW-1185">Reference proteome</keyword>
<feature type="transmembrane region" description="Helical" evidence="5">
    <location>
        <begin position="60"/>
        <end position="83"/>
    </location>
</feature>
<sequence length="144" mass="15545">MRSLVGVSGLDSRFWITRGASTLTWTTRLLQGLLAVAFIGFGFLKLFAHPLQVDAFTGTYGYSVSFMYLVGAVELAAGAGLVLGFWQPRVALFAVGVIALIMAGAMMTHVRSAASMRTSVPPLIFLAMALWVIAAGYRRRARAR</sequence>
<dbReference type="EMBL" id="RXHU01000077">
    <property type="protein sequence ID" value="RTE06212.1"/>
    <property type="molecule type" value="Genomic_DNA"/>
</dbReference>
<evidence type="ECO:0000256" key="1">
    <source>
        <dbReference type="ARBA" id="ARBA00004141"/>
    </source>
</evidence>
<protein>
    <submittedName>
        <fullName evidence="6">DoxX family protein</fullName>
    </submittedName>
</protein>
<evidence type="ECO:0000256" key="5">
    <source>
        <dbReference type="SAM" id="Phobius"/>
    </source>
</evidence>
<proteinExistence type="predicted"/>
<feature type="transmembrane region" description="Helical" evidence="5">
    <location>
        <begin position="120"/>
        <end position="137"/>
    </location>
</feature>
<dbReference type="Proteomes" id="UP000276128">
    <property type="component" value="Unassembled WGS sequence"/>
</dbReference>
<evidence type="ECO:0000313" key="7">
    <source>
        <dbReference type="Proteomes" id="UP000276128"/>
    </source>
</evidence>